<dbReference type="EMBL" id="HE681725">
    <property type="protein sequence ID" value="CCG24816.1"/>
    <property type="molecule type" value="Genomic_DNA"/>
</dbReference>
<evidence type="ECO:0000313" key="1">
    <source>
        <dbReference type="EMBL" id="CCG24816.1"/>
    </source>
</evidence>
<dbReference type="HOGENOM" id="CLU_2037757_0_0_1"/>
<organism evidence="1 2">
    <name type="scientific">Candida orthopsilosis (strain 90-125)</name>
    <name type="common">Yeast</name>
    <dbReference type="NCBI Taxonomy" id="1136231"/>
    <lineage>
        <taxon>Eukaryota</taxon>
        <taxon>Fungi</taxon>
        <taxon>Dikarya</taxon>
        <taxon>Ascomycota</taxon>
        <taxon>Saccharomycotina</taxon>
        <taxon>Pichiomycetes</taxon>
        <taxon>Debaryomycetaceae</taxon>
        <taxon>Candida/Lodderomyces clade</taxon>
        <taxon>Candida</taxon>
    </lineage>
</organism>
<name>H8XAG7_CANO9</name>
<reference evidence="1 2" key="1">
    <citation type="journal article" date="2012" name="PLoS ONE">
        <title>Sequence and analysis of the genome of the pathogenic yeast Candida orthopsilosis.</title>
        <authorList>
            <person name="Riccombeni A."/>
            <person name="Vidanes G."/>
            <person name="Proux-Wera E."/>
            <person name="Wolfe K.H."/>
            <person name="Butler G."/>
        </authorList>
    </citation>
    <scope>NUCLEOTIDE SEQUENCE [LARGE SCALE GENOMIC DNA]</scope>
    <source>
        <strain evidence="1 2">Co 90-125</strain>
    </source>
</reference>
<dbReference type="Proteomes" id="UP000005018">
    <property type="component" value="Chromosome 7"/>
</dbReference>
<gene>
    <name evidence="1" type="ORF">CORT_0G01280</name>
</gene>
<proteinExistence type="predicted"/>
<dbReference type="GeneID" id="14541929"/>
<keyword evidence="2" id="KW-1185">Reference proteome</keyword>
<dbReference type="AlphaFoldDB" id="H8XAG7"/>
<dbReference type="RefSeq" id="XP_003870943.1">
    <property type="nucleotide sequence ID" value="XM_003870894.1"/>
</dbReference>
<dbReference type="KEGG" id="cot:CORT_0G01280"/>
<protein>
    <submittedName>
        <fullName evidence="1">Esterase</fullName>
    </submittedName>
</protein>
<sequence length="121" mass="14532">MDNKSFCVLDNVKKLILHYFTPSASINDTGKLLRESKKVSVLDSRIGQLRFPLTPQQSALKKWNDMHVQARLEKYFYDTKKFPLLNKWSAEAFKYCVLLTYVERNNVIERKKNWWRDFKRL</sequence>
<accession>H8XAG7</accession>
<evidence type="ECO:0000313" key="2">
    <source>
        <dbReference type="Proteomes" id="UP000005018"/>
    </source>
</evidence>